<dbReference type="Pfam" id="PF04134">
    <property type="entry name" value="DCC1-like"/>
    <property type="match status" value="1"/>
</dbReference>
<dbReference type="STRING" id="1332264.BW730_13980"/>
<name>A0A1Q2CQR7_9ACTN</name>
<gene>
    <name evidence="1" type="ORF">BW730_13980</name>
</gene>
<dbReference type="AlphaFoldDB" id="A0A1Q2CQR7"/>
<organism evidence="1 2">
    <name type="scientific">Tessaracoccus aquimaris</name>
    <dbReference type="NCBI Taxonomy" id="1332264"/>
    <lineage>
        <taxon>Bacteria</taxon>
        <taxon>Bacillati</taxon>
        <taxon>Actinomycetota</taxon>
        <taxon>Actinomycetes</taxon>
        <taxon>Propionibacteriales</taxon>
        <taxon>Propionibacteriaceae</taxon>
        <taxon>Tessaracoccus</taxon>
    </lineage>
</organism>
<dbReference type="Proteomes" id="UP000188145">
    <property type="component" value="Chromosome"/>
</dbReference>
<protein>
    <recommendedName>
        <fullName evidence="3">Thiol-disulfide oxidoreductase</fullName>
    </recommendedName>
</protein>
<dbReference type="InterPro" id="IPR007263">
    <property type="entry name" value="DCC1-like"/>
</dbReference>
<accession>A0A1Q2CQR7</accession>
<evidence type="ECO:0000313" key="1">
    <source>
        <dbReference type="EMBL" id="AQP48451.1"/>
    </source>
</evidence>
<sequence length="121" mass="13144">MPLVLFDADCGFCTSSARAMTRPWLGADAEARSFQSQDLAALGLTVDKCAESLHVLADGDVFTGGAAIARVLRAGRWPWPILGTLLTLPGLRWIVERAYRAVARNRQRLPGGTDSCEMPRD</sequence>
<proteinExistence type="predicted"/>
<evidence type="ECO:0008006" key="3">
    <source>
        <dbReference type="Google" id="ProtNLM"/>
    </source>
</evidence>
<dbReference type="EMBL" id="CP019606">
    <property type="protein sequence ID" value="AQP48451.1"/>
    <property type="molecule type" value="Genomic_DNA"/>
</dbReference>
<keyword evidence="2" id="KW-1185">Reference proteome</keyword>
<dbReference type="GO" id="GO:0015035">
    <property type="term" value="F:protein-disulfide reductase activity"/>
    <property type="evidence" value="ECO:0007669"/>
    <property type="project" value="InterPro"/>
</dbReference>
<dbReference type="KEGG" id="tes:BW730_13980"/>
<evidence type="ECO:0000313" key="2">
    <source>
        <dbReference type="Proteomes" id="UP000188145"/>
    </source>
</evidence>
<reference evidence="2" key="1">
    <citation type="submission" date="2017-02" db="EMBL/GenBank/DDBJ databases">
        <title>Tessaracoccus aquaemaris sp. nov., isolated from the intestine of a Korean rockfish, Sebastes schlegelii, in a marine aquaculture pond.</title>
        <authorList>
            <person name="Tak E.J."/>
            <person name="Bae J.-W."/>
        </authorList>
    </citation>
    <scope>NUCLEOTIDE SEQUENCE [LARGE SCALE GENOMIC DNA]</scope>
    <source>
        <strain evidence="2">NSG39</strain>
    </source>
</reference>